<dbReference type="GO" id="GO:0015450">
    <property type="term" value="F:protein-transporting ATPase activity"/>
    <property type="evidence" value="ECO:0007669"/>
    <property type="project" value="InterPro"/>
</dbReference>
<keyword evidence="7 9" id="KW-0811">Translocation</keyword>
<feature type="transmembrane region" description="Helical" evidence="9">
    <location>
        <begin position="236"/>
        <end position="254"/>
    </location>
</feature>
<dbReference type="Pfam" id="PF02355">
    <property type="entry name" value="SecD_SecF_C"/>
    <property type="match status" value="1"/>
</dbReference>
<feature type="domain" description="Protein export membrane protein SecD/SecF C-terminal" evidence="10">
    <location>
        <begin position="108"/>
        <end position="286"/>
    </location>
</feature>
<comment type="similarity">
    <text evidence="9">Belongs to the SecD/SecF family. SecF subfamily.</text>
</comment>
<dbReference type="Proteomes" id="UP000559987">
    <property type="component" value="Unassembled WGS sequence"/>
</dbReference>
<keyword evidence="4 9" id="KW-0812">Transmembrane</keyword>
<keyword evidence="6 9" id="KW-1133">Transmembrane helix</keyword>
<keyword evidence="8 9" id="KW-0472">Membrane</keyword>
<evidence type="ECO:0000313" key="12">
    <source>
        <dbReference type="Proteomes" id="UP000559987"/>
    </source>
</evidence>
<dbReference type="NCBIfam" id="TIGR00916">
    <property type="entry name" value="2A0604s01"/>
    <property type="match status" value="1"/>
</dbReference>
<dbReference type="EMBL" id="JACHXZ010000001">
    <property type="protein sequence ID" value="MBB3167957.1"/>
    <property type="molecule type" value="Genomic_DNA"/>
</dbReference>
<comment type="subcellular location">
    <subcellularLocation>
        <location evidence="1 9">Cell membrane</location>
        <topology evidence="1 9">Multi-pass membrane protein</topology>
    </subcellularLocation>
</comment>
<dbReference type="SUPFAM" id="SSF82866">
    <property type="entry name" value="Multidrug efflux transporter AcrB transmembrane domain"/>
    <property type="match status" value="1"/>
</dbReference>
<keyword evidence="12" id="KW-1185">Reference proteome</keyword>
<organism evidence="11 12">
    <name type="scientific">Simiduia aestuariiviva</name>
    <dbReference type="NCBI Taxonomy" id="1510459"/>
    <lineage>
        <taxon>Bacteria</taxon>
        <taxon>Pseudomonadati</taxon>
        <taxon>Pseudomonadota</taxon>
        <taxon>Gammaproteobacteria</taxon>
        <taxon>Cellvibrionales</taxon>
        <taxon>Cellvibrionaceae</taxon>
        <taxon>Simiduia</taxon>
    </lineage>
</organism>
<dbReference type="InterPro" id="IPR048634">
    <property type="entry name" value="SecD_SecF_C"/>
</dbReference>
<feature type="transmembrane region" description="Helical" evidence="9">
    <location>
        <begin position="260"/>
        <end position="284"/>
    </location>
</feature>
<evidence type="ECO:0000256" key="2">
    <source>
        <dbReference type="ARBA" id="ARBA00022448"/>
    </source>
</evidence>
<reference evidence="11 12" key="1">
    <citation type="submission" date="2020-08" db="EMBL/GenBank/DDBJ databases">
        <title>Genomic Encyclopedia of Type Strains, Phase III (KMG-III): the genomes of soil and plant-associated and newly described type strains.</title>
        <authorList>
            <person name="Whitman W."/>
        </authorList>
    </citation>
    <scope>NUCLEOTIDE SEQUENCE [LARGE SCALE GENOMIC DNA]</scope>
    <source>
        <strain evidence="11 12">CECT 8571</strain>
    </source>
</reference>
<dbReference type="InterPro" id="IPR055344">
    <property type="entry name" value="SecD_SecF_C_bact"/>
</dbReference>
<accession>A0A839URC5</accession>
<dbReference type="AlphaFoldDB" id="A0A839URC5"/>
<dbReference type="GO" id="GO:0006605">
    <property type="term" value="P:protein targeting"/>
    <property type="evidence" value="ECO:0007669"/>
    <property type="project" value="UniProtKB-UniRule"/>
</dbReference>
<dbReference type="GO" id="GO:0043952">
    <property type="term" value="P:protein transport by the Sec complex"/>
    <property type="evidence" value="ECO:0007669"/>
    <property type="project" value="UniProtKB-UniRule"/>
</dbReference>
<evidence type="ECO:0000256" key="5">
    <source>
        <dbReference type="ARBA" id="ARBA00022927"/>
    </source>
</evidence>
<evidence type="ECO:0000256" key="3">
    <source>
        <dbReference type="ARBA" id="ARBA00022475"/>
    </source>
</evidence>
<evidence type="ECO:0000256" key="1">
    <source>
        <dbReference type="ARBA" id="ARBA00004651"/>
    </source>
</evidence>
<evidence type="ECO:0000313" key="11">
    <source>
        <dbReference type="EMBL" id="MBB3167957.1"/>
    </source>
</evidence>
<dbReference type="PANTHER" id="PTHR30081">
    <property type="entry name" value="PROTEIN-EXPORT MEMBRANE PROTEIN SEC"/>
    <property type="match status" value="1"/>
</dbReference>
<comment type="function">
    <text evidence="9">Part of the Sec protein translocase complex. Interacts with the SecYEG preprotein conducting channel. SecDF uses the proton motive force (PMF) to complete protein translocation after the ATP-dependent function of SecA.</text>
</comment>
<sequence>MTIANKVINFMGARMIATVISGLLILGSIGSLAVNGLAFGLDFTGGVQIEVRYEHKADLEKIRGSLTESGYSNVVVVNFGSDEDVLIRMQQAFEESLGDEVVSLLKAEEAGQIELRRVEFVGPQVGAELRDSGGIGMLFALAVVMAYVAMRFQWKFALAAVAALVHDVIITLGVFSVFKIGFDLSVLAAVLAVVGYSLNDTIVVFDRIRENFPILRKTDSLEVVNVSLTQTLDRTLMTSGTTLIVLLVLFFYGGELLSGFSSALLVGIVIGTYSSIYVASNLLLGLKITKEDLMPPAKEDGEVDEMP</sequence>
<dbReference type="PANTHER" id="PTHR30081:SF8">
    <property type="entry name" value="PROTEIN TRANSLOCASE SUBUNIT SECF"/>
    <property type="match status" value="1"/>
</dbReference>
<keyword evidence="5 9" id="KW-0653">Protein transport</keyword>
<comment type="subunit">
    <text evidence="9">Forms a complex with SecD. Part of the essential Sec protein translocation apparatus which comprises SecA, SecYEG and auxiliary proteins SecDF-YajC and YidC.</text>
</comment>
<evidence type="ECO:0000256" key="7">
    <source>
        <dbReference type="ARBA" id="ARBA00023010"/>
    </source>
</evidence>
<feature type="transmembrane region" description="Helical" evidence="9">
    <location>
        <begin position="132"/>
        <end position="149"/>
    </location>
</feature>
<dbReference type="InterPro" id="IPR005665">
    <property type="entry name" value="SecF_bac"/>
</dbReference>
<dbReference type="GO" id="GO:0005886">
    <property type="term" value="C:plasma membrane"/>
    <property type="evidence" value="ECO:0007669"/>
    <property type="project" value="UniProtKB-SubCell"/>
</dbReference>
<keyword evidence="3 9" id="KW-1003">Cell membrane</keyword>
<dbReference type="InterPro" id="IPR022646">
    <property type="entry name" value="SecD/SecF_CS"/>
</dbReference>
<name>A0A839URC5_9GAMM</name>
<dbReference type="Gene3D" id="1.20.1640.10">
    <property type="entry name" value="Multidrug efflux transporter AcrB transmembrane domain"/>
    <property type="match status" value="1"/>
</dbReference>
<dbReference type="NCBIfam" id="TIGR00966">
    <property type="entry name" value="transloc_SecF"/>
    <property type="match status" value="1"/>
</dbReference>
<dbReference type="InterPro" id="IPR022645">
    <property type="entry name" value="SecD/SecF_bac"/>
</dbReference>
<evidence type="ECO:0000256" key="8">
    <source>
        <dbReference type="ARBA" id="ARBA00023136"/>
    </source>
</evidence>
<keyword evidence="2 9" id="KW-0813">Transport</keyword>
<evidence type="ECO:0000256" key="6">
    <source>
        <dbReference type="ARBA" id="ARBA00022989"/>
    </source>
</evidence>
<dbReference type="InterPro" id="IPR022813">
    <property type="entry name" value="SecD/SecF_arch_bac"/>
</dbReference>
<evidence type="ECO:0000259" key="10">
    <source>
        <dbReference type="Pfam" id="PF02355"/>
    </source>
</evidence>
<evidence type="ECO:0000256" key="9">
    <source>
        <dbReference type="HAMAP-Rule" id="MF_01464"/>
    </source>
</evidence>
<feature type="transmembrane region" description="Helical" evidence="9">
    <location>
        <begin position="184"/>
        <end position="205"/>
    </location>
</feature>
<dbReference type="PRINTS" id="PR01755">
    <property type="entry name" value="SECFTRNLCASE"/>
</dbReference>
<proteinExistence type="inferred from homology"/>
<comment type="caution">
    <text evidence="11">The sequence shown here is derived from an EMBL/GenBank/DDBJ whole genome shotgun (WGS) entry which is preliminary data.</text>
</comment>
<dbReference type="Pfam" id="PF07549">
    <property type="entry name" value="Sec_GG"/>
    <property type="match status" value="1"/>
</dbReference>
<dbReference type="GO" id="GO:0065002">
    <property type="term" value="P:intracellular protein transmembrane transport"/>
    <property type="evidence" value="ECO:0007669"/>
    <property type="project" value="UniProtKB-UniRule"/>
</dbReference>
<evidence type="ECO:0000256" key="4">
    <source>
        <dbReference type="ARBA" id="ARBA00022692"/>
    </source>
</evidence>
<dbReference type="RefSeq" id="WP_183909111.1">
    <property type="nucleotide sequence ID" value="NZ_JACHXZ010000001.1"/>
</dbReference>
<feature type="transmembrane region" description="Helical" evidence="9">
    <location>
        <begin position="156"/>
        <end position="178"/>
    </location>
</feature>
<protein>
    <recommendedName>
        <fullName evidence="9">Protein-export membrane protein SecF</fullName>
    </recommendedName>
</protein>
<gene>
    <name evidence="9" type="primary">secF</name>
    <name evidence="11" type="ORF">FHS30_001133</name>
</gene>
<feature type="transmembrane region" description="Helical" evidence="9">
    <location>
        <begin position="12"/>
        <end position="34"/>
    </location>
</feature>
<dbReference type="HAMAP" id="MF_01464_B">
    <property type="entry name" value="SecF_B"/>
    <property type="match status" value="1"/>
</dbReference>